<feature type="transmembrane region" description="Helical" evidence="1">
    <location>
        <begin position="12"/>
        <end position="31"/>
    </location>
</feature>
<feature type="transmembrane region" description="Helical" evidence="1">
    <location>
        <begin position="105"/>
        <end position="126"/>
    </location>
</feature>
<reference evidence="2 3" key="1">
    <citation type="submission" date="2024-02" db="EMBL/GenBank/DDBJ databases">
        <title>Full genome sequence of Nocardioides kribbensis.</title>
        <authorList>
            <person name="Poletto B.L."/>
            <person name="Silva G."/>
            <person name="Galante D."/>
            <person name="Campos K.R."/>
            <person name="Santos M.B.N."/>
            <person name="Sacchi C.T."/>
        </authorList>
    </citation>
    <scope>NUCLEOTIDE SEQUENCE [LARGE SCALE GENOMIC DNA]</scope>
    <source>
        <strain evidence="2 3">O4R</strain>
    </source>
</reference>
<feature type="transmembrane region" description="Helical" evidence="1">
    <location>
        <begin position="71"/>
        <end position="93"/>
    </location>
</feature>
<evidence type="ECO:0000256" key="1">
    <source>
        <dbReference type="SAM" id="Phobius"/>
    </source>
</evidence>
<keyword evidence="3" id="KW-1185">Reference proteome</keyword>
<dbReference type="EMBL" id="JBEGDP010000002">
    <property type="protein sequence ID" value="MEQ7846322.1"/>
    <property type="molecule type" value="Genomic_DNA"/>
</dbReference>
<evidence type="ECO:0000313" key="2">
    <source>
        <dbReference type="EMBL" id="MEQ7846322.1"/>
    </source>
</evidence>
<keyword evidence="1" id="KW-0472">Membrane</keyword>
<dbReference type="Proteomes" id="UP001482520">
    <property type="component" value="Unassembled WGS sequence"/>
</dbReference>
<keyword evidence="1" id="KW-1133">Transmembrane helix</keyword>
<gene>
    <name evidence="2" type="ORF">V6R90_03460</name>
</gene>
<evidence type="ECO:0008006" key="4">
    <source>
        <dbReference type="Google" id="ProtNLM"/>
    </source>
</evidence>
<proteinExistence type="predicted"/>
<evidence type="ECO:0000313" key="3">
    <source>
        <dbReference type="Proteomes" id="UP001482520"/>
    </source>
</evidence>
<organism evidence="2 3">
    <name type="scientific">Nocardioides kribbensis</name>
    <dbReference type="NCBI Taxonomy" id="305517"/>
    <lineage>
        <taxon>Bacteria</taxon>
        <taxon>Bacillati</taxon>
        <taxon>Actinomycetota</taxon>
        <taxon>Actinomycetes</taxon>
        <taxon>Propionibacteriales</taxon>
        <taxon>Nocardioidaceae</taxon>
        <taxon>Nocardioides</taxon>
    </lineage>
</organism>
<sequence length="136" mass="14169">MRDPALSSGAGRVLVAVYAVFAVAATGRSVLQLATEPGRAPLAYSLSLLAAVLYVLATTCLVVGGARAWRVAVVACSVEAAGVVAVGALSLVATDLFPDRTVWSHFGQGYGFLPLVLPFVGLWWLHRTRPGAHPGR</sequence>
<accession>A0ABV1NUY4</accession>
<feature type="transmembrane region" description="Helical" evidence="1">
    <location>
        <begin position="43"/>
        <end position="64"/>
    </location>
</feature>
<comment type="caution">
    <text evidence="2">The sequence shown here is derived from an EMBL/GenBank/DDBJ whole genome shotgun (WGS) entry which is preliminary data.</text>
</comment>
<name>A0ABV1NUY4_9ACTN</name>
<keyword evidence="1" id="KW-0812">Transmembrane</keyword>
<protein>
    <recommendedName>
        <fullName evidence="4">Integral membrane protein</fullName>
    </recommendedName>
</protein>
<dbReference type="RefSeq" id="WP_349803791.1">
    <property type="nucleotide sequence ID" value="NZ_JBEGDP010000002.1"/>
</dbReference>